<gene>
    <name evidence="2" type="ORF">XDD1_2930</name>
</gene>
<evidence type="ECO:0000313" key="3">
    <source>
        <dbReference type="Proteomes" id="UP000032721"/>
    </source>
</evidence>
<dbReference type="AlphaFoldDB" id="A0A068QV19"/>
<dbReference type="HOGENOM" id="CLU_3142357_0_0_6"/>
<protein>
    <submittedName>
        <fullName evidence="2">Uncharacterized protein</fullName>
    </submittedName>
</protein>
<reference evidence="2 3" key="1">
    <citation type="submission" date="2013-07" db="EMBL/GenBank/DDBJ databases">
        <authorList>
            <person name="Genoscope - CEA"/>
        </authorList>
    </citation>
    <scope>NUCLEOTIDE SEQUENCE [LARGE SCALE GENOMIC DNA]</scope>
    <source>
        <strain evidence="3">FRM16 / DSM 17909</strain>
    </source>
</reference>
<dbReference type="KEGG" id="xdo:XDD1_2930"/>
<name>A0A068QV19_9GAMM</name>
<proteinExistence type="predicted"/>
<accession>A0A068QV19</accession>
<dbReference type="Proteomes" id="UP000032721">
    <property type="component" value="Chromosome"/>
</dbReference>
<organism evidence="2 3">
    <name type="scientific">Xenorhabdus doucetiae</name>
    <dbReference type="NCBI Taxonomy" id="351671"/>
    <lineage>
        <taxon>Bacteria</taxon>
        <taxon>Pseudomonadati</taxon>
        <taxon>Pseudomonadota</taxon>
        <taxon>Gammaproteobacteria</taxon>
        <taxon>Enterobacterales</taxon>
        <taxon>Morganellaceae</taxon>
        <taxon>Xenorhabdus</taxon>
    </lineage>
</organism>
<feature type="region of interest" description="Disordered" evidence="1">
    <location>
        <begin position="23"/>
        <end position="49"/>
    </location>
</feature>
<dbReference type="EMBL" id="FO704550">
    <property type="protein sequence ID" value="CDG18629.1"/>
    <property type="molecule type" value="Genomic_DNA"/>
</dbReference>
<dbReference type="STRING" id="351671.XDD1_2930"/>
<evidence type="ECO:0000256" key="1">
    <source>
        <dbReference type="SAM" id="MobiDB-lite"/>
    </source>
</evidence>
<evidence type="ECO:0000313" key="2">
    <source>
        <dbReference type="EMBL" id="CDG18629.1"/>
    </source>
</evidence>
<sequence length="49" mass="5256">MQITAKKIANRCNQKKACAKQAQNTAKIKIPGGDLEPSRISSKTGDESP</sequence>